<keyword evidence="4" id="KW-1185">Reference proteome</keyword>
<name>A0A072PTW2_9EURO</name>
<dbReference type="HOGENOM" id="CLU_544039_0_0_1"/>
<dbReference type="PANTHER" id="PTHR38788:SF3">
    <property type="entry name" value="CLR5 DOMAIN-CONTAINING PROTEIN"/>
    <property type="match status" value="1"/>
</dbReference>
<dbReference type="AlphaFoldDB" id="A0A072PTW2"/>
<feature type="region of interest" description="Disordered" evidence="1">
    <location>
        <begin position="80"/>
        <end position="129"/>
    </location>
</feature>
<accession>A0A072PTW2</accession>
<dbReference type="Pfam" id="PF14420">
    <property type="entry name" value="Clr5"/>
    <property type="match status" value="1"/>
</dbReference>
<evidence type="ECO:0000259" key="2">
    <source>
        <dbReference type="Pfam" id="PF14420"/>
    </source>
</evidence>
<dbReference type="OrthoDB" id="539213at2759"/>
<reference evidence="3 4" key="1">
    <citation type="submission" date="2013-03" db="EMBL/GenBank/DDBJ databases">
        <title>The Genome Sequence of Exophiala aquamarina CBS 119918.</title>
        <authorList>
            <consortium name="The Broad Institute Genomics Platform"/>
            <person name="Cuomo C."/>
            <person name="de Hoog S."/>
            <person name="Gorbushina A."/>
            <person name="Walker B."/>
            <person name="Young S.K."/>
            <person name="Zeng Q."/>
            <person name="Gargeya S."/>
            <person name="Fitzgerald M."/>
            <person name="Haas B."/>
            <person name="Abouelleil A."/>
            <person name="Allen A.W."/>
            <person name="Alvarado L."/>
            <person name="Arachchi H.M."/>
            <person name="Berlin A.M."/>
            <person name="Chapman S.B."/>
            <person name="Gainer-Dewar J."/>
            <person name="Goldberg J."/>
            <person name="Griggs A."/>
            <person name="Gujja S."/>
            <person name="Hansen M."/>
            <person name="Howarth C."/>
            <person name="Imamovic A."/>
            <person name="Ireland A."/>
            <person name="Larimer J."/>
            <person name="McCowan C."/>
            <person name="Murphy C."/>
            <person name="Pearson M."/>
            <person name="Poon T.W."/>
            <person name="Priest M."/>
            <person name="Roberts A."/>
            <person name="Saif S."/>
            <person name="Shea T."/>
            <person name="Sisk P."/>
            <person name="Sykes S."/>
            <person name="Wortman J."/>
            <person name="Nusbaum C."/>
            <person name="Birren B."/>
        </authorList>
    </citation>
    <scope>NUCLEOTIDE SEQUENCE [LARGE SCALE GENOMIC DNA]</scope>
    <source>
        <strain evidence="3 4">CBS 119918</strain>
    </source>
</reference>
<evidence type="ECO:0000313" key="3">
    <source>
        <dbReference type="EMBL" id="KEF63266.1"/>
    </source>
</evidence>
<dbReference type="GeneID" id="25276190"/>
<dbReference type="EMBL" id="AMGV01000001">
    <property type="protein sequence ID" value="KEF63266.1"/>
    <property type="molecule type" value="Genomic_DNA"/>
</dbReference>
<sequence length="501" mass="57173">MTSSHTENAAPAVFRGVNDAPRGSAQHPAAVWEAHKAEIRRLYMNERKPLREIISIMAGKGFCATPHMYKRKIKQWELVKNNNTRTRLPQRPKHSRASTDDEDACDDKEGSRSRETGSTPAGETSGAPHGLILASPQYAYDHHPMTIISLPDPIKFRQGLIGGFRQLLLRHYSLEPILNSGIAPYLGHIVSESRQSINGIIQSSWFFAGKQNEDGRKFAERGFNTLLDLFRDQDFYSLIYLFISLPRLKDSGLMQLLWNCLAYNASDSRILGRSHSLSILLQLIRDFYHIRGAAELTFAVHDAMKAIFQIVESMDNVDDFAMTWLKCDYAWSMAGFDSLWVQKVEKEIMFLRDSLCGEVGQREVQIWSAAMSLHLKYVQRVEDNSSPLDELRPEDFVNSLHSLDGKPYDKDTLQLMCFQTMSQYQRALWASRQLGGSSTSARMESFSLIDTAIDKMNSLVGRSIKIDDIRRLESHRGQADRWEEVESAKIKWVMGLWMLQE</sequence>
<dbReference type="RefSeq" id="XP_013265856.1">
    <property type="nucleotide sequence ID" value="XM_013410402.1"/>
</dbReference>
<dbReference type="Proteomes" id="UP000027920">
    <property type="component" value="Unassembled WGS sequence"/>
</dbReference>
<dbReference type="PANTHER" id="PTHR38788">
    <property type="entry name" value="CLR5 DOMAIN-CONTAINING PROTEIN"/>
    <property type="match status" value="1"/>
</dbReference>
<comment type="caution">
    <text evidence="3">The sequence shown here is derived from an EMBL/GenBank/DDBJ whole genome shotgun (WGS) entry which is preliminary data.</text>
</comment>
<evidence type="ECO:0000313" key="4">
    <source>
        <dbReference type="Proteomes" id="UP000027920"/>
    </source>
</evidence>
<dbReference type="VEuPathDB" id="FungiDB:A1O9_01243"/>
<organism evidence="3 4">
    <name type="scientific">Exophiala aquamarina CBS 119918</name>
    <dbReference type="NCBI Taxonomy" id="1182545"/>
    <lineage>
        <taxon>Eukaryota</taxon>
        <taxon>Fungi</taxon>
        <taxon>Dikarya</taxon>
        <taxon>Ascomycota</taxon>
        <taxon>Pezizomycotina</taxon>
        <taxon>Eurotiomycetes</taxon>
        <taxon>Chaetothyriomycetidae</taxon>
        <taxon>Chaetothyriales</taxon>
        <taxon>Herpotrichiellaceae</taxon>
        <taxon>Exophiala</taxon>
    </lineage>
</organism>
<gene>
    <name evidence="3" type="ORF">A1O9_01243</name>
</gene>
<dbReference type="InterPro" id="IPR025676">
    <property type="entry name" value="Clr5_dom"/>
</dbReference>
<feature type="domain" description="Clr5" evidence="2">
    <location>
        <begin position="29"/>
        <end position="80"/>
    </location>
</feature>
<dbReference type="STRING" id="1182545.A0A072PTW2"/>
<evidence type="ECO:0000256" key="1">
    <source>
        <dbReference type="SAM" id="MobiDB-lite"/>
    </source>
</evidence>
<proteinExistence type="predicted"/>
<protein>
    <recommendedName>
        <fullName evidence="2">Clr5 domain-containing protein</fullName>
    </recommendedName>
</protein>
<feature type="region of interest" description="Disordered" evidence="1">
    <location>
        <begin position="1"/>
        <end position="29"/>
    </location>
</feature>